<dbReference type="GO" id="GO:0051539">
    <property type="term" value="F:4 iron, 4 sulfur cluster binding"/>
    <property type="evidence" value="ECO:0007669"/>
    <property type="project" value="UniProtKB-UniRule"/>
</dbReference>
<dbReference type="Pfam" id="PF12838">
    <property type="entry name" value="Fer4_7"/>
    <property type="match status" value="1"/>
</dbReference>
<evidence type="ECO:0000256" key="2">
    <source>
        <dbReference type="ARBA" id="ARBA00022490"/>
    </source>
</evidence>
<evidence type="ECO:0000313" key="10">
    <source>
        <dbReference type="EMBL" id="MBJ9870282.1"/>
    </source>
</evidence>
<feature type="binding site" evidence="7">
    <location>
        <position position="46"/>
    </location>
    <ligand>
        <name>[4Fe-4S] cluster</name>
        <dbReference type="ChEBI" id="CHEBI:49883"/>
        <label>1</label>
    </ligand>
</feature>
<dbReference type="PANTHER" id="PTHR43687:SF1">
    <property type="entry name" value="FERREDOXIN III"/>
    <property type="match status" value="1"/>
</dbReference>
<dbReference type="EMBL" id="RKIT01000002">
    <property type="protein sequence ID" value="RSC17425.1"/>
    <property type="molecule type" value="Genomic_DNA"/>
</dbReference>
<feature type="binding site" evidence="7">
    <location>
        <position position="140"/>
    </location>
    <ligand>
        <name>[4Fe-4S] cluster</name>
        <dbReference type="ChEBI" id="CHEBI:49883"/>
        <label>3</label>
    </ligand>
</feature>
<dbReference type="Pfam" id="PF13187">
    <property type="entry name" value="Fer4_9"/>
    <property type="match status" value="1"/>
</dbReference>
<dbReference type="EMBL" id="JADVNV010000011">
    <property type="protein sequence ID" value="MBJ9870282.1"/>
    <property type="molecule type" value="Genomic_DNA"/>
</dbReference>
<evidence type="ECO:0000256" key="3">
    <source>
        <dbReference type="ARBA" id="ARBA00022723"/>
    </source>
</evidence>
<reference evidence="11" key="3">
    <citation type="submission" date="2018-10" db="EMBL/GenBank/DDBJ databases">
        <title>FDA dAtabase for Regulatory Grade micrObial Sequences (FDA-ARGOS): Supporting development and validation of Infectious Disease Dx tests.</title>
        <authorList>
            <person name="Campos J."/>
            <person name="Goldberg B."/>
            <person name="Tallon L.J."/>
            <person name="Sadzewicz L."/>
            <person name="Zhao X."/>
            <person name="Vavikolanu K."/>
            <person name="Mehta A."/>
            <person name="Aluvathingal J."/>
            <person name="Nadendla S."/>
            <person name="Geyer C."/>
            <person name="Nandy P."/>
            <person name="Yan Y."/>
            <person name="Sichtig H."/>
        </authorList>
    </citation>
    <scope>NUCLEOTIDE SEQUENCE</scope>
    <source>
        <strain evidence="11">FDAARGOS_526</strain>
    </source>
</reference>
<evidence type="ECO:0000313" key="12">
    <source>
        <dbReference type="EMBL" id="VEB86456.1"/>
    </source>
</evidence>
<dbReference type="FunFam" id="3.30.70.20:FF:000024">
    <property type="entry name" value="Ferredoxin-type protein NapF"/>
    <property type="match status" value="1"/>
</dbReference>
<feature type="binding site" evidence="7">
    <location>
        <position position="68"/>
    </location>
    <ligand>
        <name>[4Fe-4S] cluster</name>
        <dbReference type="ChEBI" id="CHEBI:49883"/>
        <label>2</label>
    </ligand>
</feature>
<feature type="domain" description="4Fe-4S ferredoxin-type" evidence="8">
    <location>
        <begin position="131"/>
        <end position="160"/>
    </location>
</feature>
<dbReference type="Gene3D" id="3.30.70.20">
    <property type="match status" value="2"/>
</dbReference>
<feature type="domain" description="4Fe-4S ferredoxin-type" evidence="8">
    <location>
        <begin position="27"/>
        <end position="56"/>
    </location>
</feature>
<evidence type="ECO:0000256" key="5">
    <source>
        <dbReference type="ARBA" id="ARBA00023004"/>
    </source>
</evidence>
<evidence type="ECO:0000313" key="9">
    <source>
        <dbReference type="EMBL" id="CDZ82537.1"/>
    </source>
</evidence>
<reference evidence="10" key="5">
    <citation type="submission" date="2020-11" db="EMBL/GenBank/DDBJ databases">
        <title>Enhanced detection system for hospital associated transmission using whole genome sequencing surveillance.</title>
        <authorList>
            <person name="Harrison L.H."/>
            <person name="Van Tyne D."/>
            <person name="Marsh J.W."/>
            <person name="Griffith M.P."/>
            <person name="Snyder D.J."/>
            <person name="Cooper V.S."/>
            <person name="Mustapha M."/>
        </authorList>
    </citation>
    <scope>NUCLEOTIDE SEQUENCE</scope>
    <source>
        <strain evidence="10">CB00014</strain>
    </source>
</reference>
<comment type="cofactor">
    <cofactor evidence="7">
        <name>[4Fe-4S] cluster</name>
        <dbReference type="ChEBI" id="CHEBI:49883"/>
    </cofactor>
</comment>
<dbReference type="AlphaFoldDB" id="A0A078LB92"/>
<organism evidence="9">
    <name type="scientific">Citrobacter koseri</name>
    <name type="common">Citrobacter diversus</name>
    <dbReference type="NCBI Taxonomy" id="545"/>
    <lineage>
        <taxon>Bacteria</taxon>
        <taxon>Pseudomonadati</taxon>
        <taxon>Pseudomonadota</taxon>
        <taxon>Gammaproteobacteria</taxon>
        <taxon>Enterobacterales</taxon>
        <taxon>Enterobacteriaceae</taxon>
        <taxon>Citrobacter</taxon>
    </lineage>
</organism>
<reference evidence="12 13" key="4">
    <citation type="submission" date="2018-12" db="EMBL/GenBank/DDBJ databases">
        <authorList>
            <consortium name="Pathogen Informatics"/>
        </authorList>
    </citation>
    <scope>NUCLEOTIDE SEQUENCE [LARGE SCALE GENOMIC DNA]</scope>
    <source>
        <strain evidence="12 13">NCTC11075</strain>
    </source>
</reference>
<dbReference type="SUPFAM" id="SSF54862">
    <property type="entry name" value="4Fe-4S ferredoxins"/>
    <property type="match status" value="1"/>
</dbReference>
<dbReference type="Proteomes" id="UP000282299">
    <property type="component" value="Unassembled WGS sequence"/>
</dbReference>
<dbReference type="HAMAP" id="MF_02201">
    <property type="entry name" value="NapF"/>
    <property type="match status" value="1"/>
</dbReference>
<proteinExistence type="inferred from homology"/>
<name>A0A078LB92_CITKO</name>
<dbReference type="PANTHER" id="PTHR43687">
    <property type="entry name" value="ADENYLYLSULFATE REDUCTASE, BETA SUBUNIT"/>
    <property type="match status" value="1"/>
</dbReference>
<dbReference type="GO" id="GO:0046872">
    <property type="term" value="F:metal ion binding"/>
    <property type="evidence" value="ECO:0007669"/>
    <property type="project" value="UniProtKB-KW"/>
</dbReference>
<protein>
    <recommendedName>
        <fullName evidence="7">Ferredoxin-type protein NapF</fullName>
    </recommendedName>
</protein>
<accession>A0A078LB92</accession>
<comment type="subunit">
    <text evidence="7">Interacts with the cytoplasmic NapA precursor.</text>
</comment>
<keyword evidence="1 7" id="KW-0004">4Fe-4S</keyword>
<dbReference type="NCBIfam" id="TIGR00402">
    <property type="entry name" value="napF"/>
    <property type="match status" value="1"/>
</dbReference>
<dbReference type="InterPro" id="IPR017896">
    <property type="entry name" value="4Fe4S_Fe-S-bd"/>
</dbReference>
<feature type="binding site" evidence="7">
    <location>
        <position position="71"/>
    </location>
    <ligand>
        <name>[4Fe-4S] cluster</name>
        <dbReference type="ChEBI" id="CHEBI:49883"/>
        <label>2</label>
    </ligand>
</feature>
<dbReference type="CDD" id="cd10564">
    <property type="entry name" value="NapF_like"/>
    <property type="match status" value="1"/>
</dbReference>
<dbReference type="EMBL" id="LK931336">
    <property type="protein sequence ID" value="CDZ82537.1"/>
    <property type="molecule type" value="Genomic_DNA"/>
</dbReference>
<keyword evidence="6 7" id="KW-0411">Iron-sulfur</keyword>
<feature type="domain" description="4Fe-4S ferredoxin-type" evidence="8">
    <location>
        <begin position="57"/>
        <end position="88"/>
    </location>
</feature>
<evidence type="ECO:0000256" key="1">
    <source>
        <dbReference type="ARBA" id="ARBA00022485"/>
    </source>
</evidence>
<evidence type="ECO:0000256" key="7">
    <source>
        <dbReference type="HAMAP-Rule" id="MF_02201"/>
    </source>
</evidence>
<dbReference type="Proteomes" id="UP000807555">
    <property type="component" value="Unassembled WGS sequence"/>
</dbReference>
<evidence type="ECO:0000256" key="4">
    <source>
        <dbReference type="ARBA" id="ARBA00022737"/>
    </source>
</evidence>
<keyword evidence="4 7" id="KW-0677">Repeat</keyword>
<comment type="function">
    <text evidence="7">Could be involved in the maturation of NapA, the catalytic subunit of the periplasmic nitrate reductase, before its export into the periplasm.</text>
</comment>
<evidence type="ECO:0000313" key="13">
    <source>
        <dbReference type="Proteomes" id="UP000270272"/>
    </source>
</evidence>
<feature type="binding site" evidence="7">
    <location>
        <position position="36"/>
    </location>
    <ligand>
        <name>[4Fe-4S] cluster</name>
        <dbReference type="ChEBI" id="CHEBI:49883"/>
        <label>1</label>
    </ligand>
</feature>
<feature type="binding site" evidence="7">
    <location>
        <position position="42"/>
    </location>
    <ligand>
        <name>[4Fe-4S] cluster</name>
        <dbReference type="ChEBI" id="CHEBI:49883"/>
        <label>1</label>
    </ligand>
</feature>
<comment type="subcellular location">
    <subcellularLocation>
        <location evidence="7">Cytoplasm</location>
    </subcellularLocation>
</comment>
<keyword evidence="3 7" id="KW-0479">Metal-binding</keyword>
<sequence>MVDLSRRGILTGSWRKANSGLRPPWSGDESHFLTHCIRCDACIQACETDILQRGQGGYPGVNFKQGECSFCYACAQACPESLFLPRHTRAWDLNFTIGQNCLAYQSVECHRCQDSCEPLAITFRPTLSGIYQPQLDNQACSGCGACVAICPTSAINAEYNHAAQ</sequence>
<reference evidence="9" key="1">
    <citation type="submission" date="2014-06" db="EMBL/GenBank/DDBJ databases">
        <authorList>
            <person name="Urmite Genomes Urmite Genomes"/>
        </authorList>
    </citation>
    <scope>NUCLEOTIDE SEQUENCE</scope>
</reference>
<feature type="binding site" evidence="7">
    <location>
        <position position="146"/>
    </location>
    <ligand>
        <name>[4Fe-4S] cluster</name>
        <dbReference type="ChEBI" id="CHEBI:49883"/>
        <label>3</label>
    </ligand>
</feature>
<keyword evidence="5 7" id="KW-0408">Iron</keyword>
<dbReference type="RefSeq" id="WP_024130164.1">
    <property type="nucleotide sequence ID" value="NZ_ABTEQQ020000001.1"/>
</dbReference>
<feature type="binding site" evidence="7">
    <location>
        <position position="74"/>
    </location>
    <ligand>
        <name>[4Fe-4S] cluster</name>
        <dbReference type="ChEBI" id="CHEBI:49883"/>
        <label>2</label>
    </ligand>
</feature>
<feature type="binding site" evidence="7">
    <location>
        <position position="78"/>
    </location>
    <ligand>
        <name>[4Fe-4S] cluster</name>
        <dbReference type="ChEBI" id="CHEBI:49883"/>
        <label>2</label>
    </ligand>
</feature>
<dbReference type="FunFam" id="3.30.70.20:FF:000025">
    <property type="entry name" value="Ferredoxin-type protein NapF"/>
    <property type="match status" value="1"/>
</dbReference>
<dbReference type="PATRIC" id="fig|545.11.peg.3715"/>
<feature type="binding site" evidence="7">
    <location>
        <position position="143"/>
    </location>
    <ligand>
        <name>[4Fe-4S] cluster</name>
        <dbReference type="ChEBI" id="CHEBI:49883"/>
        <label>3</label>
    </ligand>
</feature>
<keyword evidence="2 7" id="KW-0963">Cytoplasm</keyword>
<dbReference type="InterPro" id="IPR004496">
    <property type="entry name" value="NapF"/>
</dbReference>
<dbReference type="PROSITE" id="PS00198">
    <property type="entry name" value="4FE4S_FER_1"/>
    <property type="match status" value="1"/>
</dbReference>
<feature type="binding site" evidence="7">
    <location>
        <position position="39"/>
    </location>
    <ligand>
        <name>[4Fe-4S] cluster</name>
        <dbReference type="ChEBI" id="CHEBI:49883"/>
        <label>1</label>
    </ligand>
</feature>
<evidence type="ECO:0000259" key="8">
    <source>
        <dbReference type="PROSITE" id="PS51379"/>
    </source>
</evidence>
<evidence type="ECO:0000313" key="11">
    <source>
        <dbReference type="EMBL" id="RSC17425.1"/>
    </source>
</evidence>
<dbReference type="InterPro" id="IPR050572">
    <property type="entry name" value="Fe-S_Ferredoxin"/>
</dbReference>
<reference evidence="14" key="2">
    <citation type="submission" date="2018-10" db="EMBL/GenBank/DDBJ databases">
        <title>FDA dAtabase for Regulatory Grade micrObial Sequences (FDA-ARGOS): Supporting development and validation of Infectious Disease Dx tests.</title>
        <authorList>
            <person name="Goldberg B."/>
            <person name="Campos J."/>
            <person name="Tallon L."/>
            <person name="Sadzewicz L."/>
            <person name="Zhao X."/>
            <person name="Vavikolanu K."/>
            <person name="Mehta A."/>
            <person name="Aluvathingal J."/>
            <person name="Nadendla S."/>
            <person name="Geyer C."/>
            <person name="Nandy P."/>
            <person name="Yan Y."/>
            <person name="Sichtig H."/>
        </authorList>
    </citation>
    <scope>NUCLEOTIDE SEQUENCE [LARGE SCALE GENOMIC DNA]</scope>
    <source>
        <strain evidence="14">FDAARGOS_526</strain>
    </source>
</reference>
<feature type="binding site" evidence="7">
    <location>
        <position position="150"/>
    </location>
    <ligand>
        <name>[4Fe-4S] cluster</name>
        <dbReference type="ChEBI" id="CHEBI:49883"/>
        <label>3</label>
    </ligand>
</feature>
<dbReference type="PROSITE" id="PS51379">
    <property type="entry name" value="4FE4S_FER_2"/>
    <property type="match status" value="3"/>
</dbReference>
<dbReference type="GeneID" id="45134803"/>
<gene>
    <name evidence="7 9" type="primary">napF</name>
    <name evidence="9" type="ORF">BN1086_00615</name>
    <name evidence="11" type="ORF">EGS84_10930</name>
    <name evidence="10" type="ORF">I5687_20235</name>
    <name evidence="12" type="ORF">NCTC11075_01131</name>
</gene>
<dbReference type="GO" id="GO:0005737">
    <property type="term" value="C:cytoplasm"/>
    <property type="evidence" value="ECO:0007669"/>
    <property type="project" value="UniProtKB-SubCell"/>
</dbReference>
<evidence type="ECO:0000313" key="14">
    <source>
        <dbReference type="Proteomes" id="UP000282299"/>
    </source>
</evidence>
<dbReference type="Proteomes" id="UP000270272">
    <property type="component" value="Chromosome"/>
</dbReference>
<comment type="similarity">
    <text evidence="7">Belongs to the NapF family.</text>
</comment>
<dbReference type="EMBL" id="LR134204">
    <property type="protein sequence ID" value="VEB86456.1"/>
    <property type="molecule type" value="Genomic_DNA"/>
</dbReference>
<dbReference type="InterPro" id="IPR017900">
    <property type="entry name" value="4Fe4S_Fe_S_CS"/>
</dbReference>
<evidence type="ECO:0000256" key="6">
    <source>
        <dbReference type="ARBA" id="ARBA00023014"/>
    </source>
</evidence>